<organism evidence="2 3">
    <name type="scientific">Hypholoma sublateritium (strain FD-334 SS-4)</name>
    <dbReference type="NCBI Taxonomy" id="945553"/>
    <lineage>
        <taxon>Eukaryota</taxon>
        <taxon>Fungi</taxon>
        <taxon>Dikarya</taxon>
        <taxon>Basidiomycota</taxon>
        <taxon>Agaricomycotina</taxon>
        <taxon>Agaricomycetes</taxon>
        <taxon>Agaricomycetidae</taxon>
        <taxon>Agaricales</taxon>
        <taxon>Agaricineae</taxon>
        <taxon>Strophariaceae</taxon>
        <taxon>Hypholoma</taxon>
    </lineage>
</organism>
<protein>
    <submittedName>
        <fullName evidence="2">Uncharacterized protein</fullName>
    </submittedName>
</protein>
<keyword evidence="3" id="KW-1185">Reference proteome</keyword>
<dbReference type="EMBL" id="KN817525">
    <property type="protein sequence ID" value="KJA27245.1"/>
    <property type="molecule type" value="Genomic_DNA"/>
</dbReference>
<gene>
    <name evidence="2" type="ORF">HYPSUDRAFT_35863</name>
</gene>
<evidence type="ECO:0000313" key="2">
    <source>
        <dbReference type="EMBL" id="KJA27245.1"/>
    </source>
</evidence>
<feature type="compositionally biased region" description="Low complexity" evidence="1">
    <location>
        <begin position="316"/>
        <end position="327"/>
    </location>
</feature>
<feature type="compositionally biased region" description="Polar residues" evidence="1">
    <location>
        <begin position="248"/>
        <end position="266"/>
    </location>
</feature>
<feature type="compositionally biased region" description="Basic and acidic residues" evidence="1">
    <location>
        <begin position="129"/>
        <end position="147"/>
    </location>
</feature>
<evidence type="ECO:0000256" key="1">
    <source>
        <dbReference type="SAM" id="MobiDB-lite"/>
    </source>
</evidence>
<proteinExistence type="predicted"/>
<feature type="region of interest" description="Disordered" evidence="1">
    <location>
        <begin position="104"/>
        <end position="149"/>
    </location>
</feature>
<feature type="compositionally biased region" description="Low complexity" evidence="1">
    <location>
        <begin position="361"/>
        <end position="373"/>
    </location>
</feature>
<feature type="compositionally biased region" description="Low complexity" evidence="1">
    <location>
        <begin position="273"/>
        <end position="283"/>
    </location>
</feature>
<dbReference type="Proteomes" id="UP000054270">
    <property type="component" value="Unassembled WGS sequence"/>
</dbReference>
<feature type="compositionally biased region" description="Pro residues" evidence="1">
    <location>
        <begin position="212"/>
        <end position="227"/>
    </location>
</feature>
<dbReference type="AlphaFoldDB" id="A0A0D2Q6H4"/>
<feature type="region of interest" description="Disordered" evidence="1">
    <location>
        <begin position="198"/>
        <end position="330"/>
    </location>
</feature>
<feature type="region of interest" description="Disordered" evidence="1">
    <location>
        <begin position="1"/>
        <end position="23"/>
    </location>
</feature>
<accession>A0A0D2Q6H4</accession>
<feature type="compositionally biased region" description="Polar residues" evidence="1">
    <location>
        <begin position="374"/>
        <end position="394"/>
    </location>
</feature>
<name>A0A0D2Q6H4_HYPSF</name>
<feature type="compositionally biased region" description="Acidic residues" evidence="1">
    <location>
        <begin position="109"/>
        <end position="128"/>
    </location>
</feature>
<dbReference type="OrthoDB" id="3066311at2759"/>
<sequence>MAPSFFSARKPSTYTPPDSAMQMPNVFVVPPEEDETPAWCFFDAENPALSEVIERPETASLFSLAEADAYAPMYNERADEMDTTITPKNFANVSVVDALITDNYRGQDDIDSDTESEYEQDTGAEDDPNSIHESTRHQPRDTMRNVADDSDVIEVVKVSRKTRAGVQNGADIQEGTGSHPGVKRTATLKARASKVFRSLTGTLRSKPKGQDAPPPPLPAPTVPPVPSLPQTEVVDRPRSPTVVRRASKTLSELFTPPSLKSQSSMASLYDRPPMSLTESSSITSPPPSIHAPSKPLSRRPSLYTAAEHEEARLRATSPTPTTSSSKSTTRRISVTLQKLFSFSAASSTATPPSAEPEDSGRTTPTPRSTTSTPASVMSSVLTTGPQTPTSTEEVNSVRLVSPKDPTDLPAFESFESVFDANVGLNLGLGLGLDLNTVSTPNITPRKSRSSSLKHSWEAMSSKRFGKGPPAHMQASDLDEDGDASLEMRLDSFHFDDLSFDADQFTAK</sequence>
<feature type="region of interest" description="Disordered" evidence="1">
    <location>
        <begin position="344"/>
        <end position="397"/>
    </location>
</feature>
<dbReference type="OMA" id="EDNPPWC"/>
<evidence type="ECO:0000313" key="3">
    <source>
        <dbReference type="Proteomes" id="UP000054270"/>
    </source>
</evidence>
<reference evidence="3" key="1">
    <citation type="submission" date="2014-04" db="EMBL/GenBank/DDBJ databases">
        <title>Evolutionary Origins and Diversification of the Mycorrhizal Mutualists.</title>
        <authorList>
            <consortium name="DOE Joint Genome Institute"/>
            <consortium name="Mycorrhizal Genomics Consortium"/>
            <person name="Kohler A."/>
            <person name="Kuo A."/>
            <person name="Nagy L.G."/>
            <person name="Floudas D."/>
            <person name="Copeland A."/>
            <person name="Barry K.W."/>
            <person name="Cichocki N."/>
            <person name="Veneault-Fourrey C."/>
            <person name="LaButti K."/>
            <person name="Lindquist E.A."/>
            <person name="Lipzen A."/>
            <person name="Lundell T."/>
            <person name="Morin E."/>
            <person name="Murat C."/>
            <person name="Riley R."/>
            <person name="Ohm R."/>
            <person name="Sun H."/>
            <person name="Tunlid A."/>
            <person name="Henrissat B."/>
            <person name="Grigoriev I.V."/>
            <person name="Hibbett D.S."/>
            <person name="Martin F."/>
        </authorList>
    </citation>
    <scope>NUCLEOTIDE SEQUENCE [LARGE SCALE GENOMIC DNA]</scope>
    <source>
        <strain evidence="3">FD-334 SS-4</strain>
    </source>
</reference>